<dbReference type="AlphaFoldDB" id="A0A383BVK3"/>
<dbReference type="SUPFAM" id="SSF56281">
    <property type="entry name" value="Metallo-hydrolase/oxidoreductase"/>
    <property type="match status" value="1"/>
</dbReference>
<evidence type="ECO:0008006" key="2">
    <source>
        <dbReference type="Google" id="ProtNLM"/>
    </source>
</evidence>
<dbReference type="PANTHER" id="PTHR43694:SF1">
    <property type="entry name" value="RIBONUCLEASE J"/>
    <property type="match status" value="1"/>
</dbReference>
<dbReference type="InterPro" id="IPR036866">
    <property type="entry name" value="RibonucZ/Hydroxyglut_hydro"/>
</dbReference>
<feature type="non-terminal residue" evidence="1">
    <location>
        <position position="72"/>
    </location>
</feature>
<reference evidence="1" key="1">
    <citation type="submission" date="2018-05" db="EMBL/GenBank/DDBJ databases">
        <authorList>
            <person name="Lanie J.A."/>
            <person name="Ng W.-L."/>
            <person name="Kazmierczak K.M."/>
            <person name="Andrzejewski T.M."/>
            <person name="Davidsen T.M."/>
            <person name="Wayne K.J."/>
            <person name="Tettelin H."/>
            <person name="Glass J.I."/>
            <person name="Rusch D."/>
            <person name="Podicherti R."/>
            <person name="Tsui H.-C.T."/>
            <person name="Winkler M.E."/>
        </authorList>
    </citation>
    <scope>NUCLEOTIDE SEQUENCE</scope>
</reference>
<accession>A0A383BVK3</accession>
<dbReference type="EMBL" id="UINC01203580">
    <property type="protein sequence ID" value="SVE23901.1"/>
    <property type="molecule type" value="Genomic_DNA"/>
</dbReference>
<dbReference type="PANTHER" id="PTHR43694">
    <property type="entry name" value="RIBONUCLEASE J"/>
    <property type="match status" value="1"/>
</dbReference>
<proteinExistence type="predicted"/>
<organism evidence="1">
    <name type="scientific">marine metagenome</name>
    <dbReference type="NCBI Taxonomy" id="408172"/>
    <lineage>
        <taxon>unclassified sequences</taxon>
        <taxon>metagenomes</taxon>
        <taxon>ecological metagenomes</taxon>
    </lineage>
</organism>
<evidence type="ECO:0000313" key="1">
    <source>
        <dbReference type="EMBL" id="SVE23901.1"/>
    </source>
</evidence>
<sequence length="72" mass="7717">MSNVTTPLRIIPLGGLGEIGKNMMAVEYGDDIVVVDCGVQFPEGDMPGVDLIVPDVSYLVERADKVRAILIT</sequence>
<dbReference type="Gene3D" id="3.60.15.10">
    <property type="entry name" value="Ribonuclease Z/Hydroxyacylglutathione hydrolase-like"/>
    <property type="match status" value="1"/>
</dbReference>
<gene>
    <name evidence="1" type="ORF">METZ01_LOCUS476755</name>
</gene>
<name>A0A383BVK3_9ZZZZ</name>
<protein>
    <recommendedName>
        <fullName evidence="2">Metallo-beta-lactamase domain-containing protein</fullName>
    </recommendedName>
</protein>